<feature type="compositionally biased region" description="Low complexity" evidence="1">
    <location>
        <begin position="64"/>
        <end position="75"/>
    </location>
</feature>
<evidence type="ECO:0000256" key="1">
    <source>
        <dbReference type="SAM" id="MobiDB-lite"/>
    </source>
</evidence>
<evidence type="ECO:0000313" key="3">
    <source>
        <dbReference type="Proteomes" id="UP000824782"/>
    </source>
</evidence>
<accession>A0AAV6YGS0</accession>
<feature type="non-terminal residue" evidence="2">
    <location>
        <position position="1"/>
    </location>
</feature>
<evidence type="ECO:0000313" key="2">
    <source>
        <dbReference type="EMBL" id="KAG8534554.1"/>
    </source>
</evidence>
<proteinExistence type="predicted"/>
<feature type="non-terminal residue" evidence="2">
    <location>
        <position position="93"/>
    </location>
</feature>
<dbReference type="Proteomes" id="UP000824782">
    <property type="component" value="Unassembled WGS sequence"/>
</dbReference>
<feature type="compositionally biased region" description="Basic and acidic residues" evidence="1">
    <location>
        <begin position="76"/>
        <end position="93"/>
    </location>
</feature>
<comment type="caution">
    <text evidence="2">The sequence shown here is derived from an EMBL/GenBank/DDBJ whole genome shotgun (WGS) entry which is preliminary data.</text>
</comment>
<organism evidence="2 3">
    <name type="scientific">Engystomops pustulosus</name>
    <name type="common">Tungara frog</name>
    <name type="synonym">Physalaemus pustulosus</name>
    <dbReference type="NCBI Taxonomy" id="76066"/>
    <lineage>
        <taxon>Eukaryota</taxon>
        <taxon>Metazoa</taxon>
        <taxon>Chordata</taxon>
        <taxon>Craniata</taxon>
        <taxon>Vertebrata</taxon>
        <taxon>Euteleostomi</taxon>
        <taxon>Amphibia</taxon>
        <taxon>Batrachia</taxon>
        <taxon>Anura</taxon>
        <taxon>Neobatrachia</taxon>
        <taxon>Hyloidea</taxon>
        <taxon>Leptodactylidae</taxon>
        <taxon>Leiuperinae</taxon>
        <taxon>Engystomops</taxon>
    </lineage>
</organism>
<dbReference type="AlphaFoldDB" id="A0AAV6YGS0"/>
<name>A0AAV6YGS0_ENGPU</name>
<reference evidence="2" key="1">
    <citation type="thesis" date="2020" institute="ProQuest LLC" country="789 East Eisenhower Parkway, Ann Arbor, MI, USA">
        <title>Comparative Genomics and Chromosome Evolution.</title>
        <authorList>
            <person name="Mudd A.B."/>
        </authorList>
    </citation>
    <scope>NUCLEOTIDE SEQUENCE</scope>
    <source>
        <strain evidence="2">237g6f4</strain>
        <tissue evidence="2">Blood</tissue>
    </source>
</reference>
<sequence length="93" mass="10087">ASPMSNVPLSALGRCLEKIHTRGVPHSSEEPQRAELGVKRTHSDDLSCRSGVFAGGKRPALDVSSYSRNISSSSPSHRDLWRPPEELPRAPGE</sequence>
<keyword evidence="3" id="KW-1185">Reference proteome</keyword>
<protein>
    <submittedName>
        <fullName evidence="2">Uncharacterized protein</fullName>
    </submittedName>
</protein>
<feature type="compositionally biased region" description="Basic and acidic residues" evidence="1">
    <location>
        <begin position="27"/>
        <end position="47"/>
    </location>
</feature>
<dbReference type="EMBL" id="WNYA01100334">
    <property type="protein sequence ID" value="KAG8534554.1"/>
    <property type="molecule type" value="Genomic_DNA"/>
</dbReference>
<gene>
    <name evidence="2" type="ORF">GDO81_019153</name>
</gene>
<feature type="region of interest" description="Disordered" evidence="1">
    <location>
        <begin position="21"/>
        <end position="93"/>
    </location>
</feature>